<name>A0A9D4BME7_DREPO</name>
<sequence length="106" mass="11879">MGRSQRNRSSTTKSTWRNTCNINVTFSTTLATLRKILTTCSKKSTEVPAAHNFSNDILVTSLGCKWAPSVMSSIPVLFNFLIEKIMQETIQDHHTHISIVGRQISL</sequence>
<accession>A0A9D4BME7</accession>
<reference evidence="1" key="2">
    <citation type="submission" date="2020-11" db="EMBL/GenBank/DDBJ databases">
        <authorList>
            <person name="McCartney M.A."/>
            <person name="Auch B."/>
            <person name="Kono T."/>
            <person name="Mallez S."/>
            <person name="Becker A."/>
            <person name="Gohl D.M."/>
            <person name="Silverstein K.A.T."/>
            <person name="Koren S."/>
            <person name="Bechman K.B."/>
            <person name="Herman A."/>
            <person name="Abrahante J.E."/>
            <person name="Garbe J."/>
        </authorList>
    </citation>
    <scope>NUCLEOTIDE SEQUENCE</scope>
    <source>
        <strain evidence="1">Duluth1</strain>
        <tissue evidence="1">Whole animal</tissue>
    </source>
</reference>
<dbReference type="AlphaFoldDB" id="A0A9D4BME7"/>
<evidence type="ECO:0000313" key="2">
    <source>
        <dbReference type="Proteomes" id="UP000828390"/>
    </source>
</evidence>
<organism evidence="1 2">
    <name type="scientific">Dreissena polymorpha</name>
    <name type="common">Zebra mussel</name>
    <name type="synonym">Mytilus polymorpha</name>
    <dbReference type="NCBI Taxonomy" id="45954"/>
    <lineage>
        <taxon>Eukaryota</taxon>
        <taxon>Metazoa</taxon>
        <taxon>Spiralia</taxon>
        <taxon>Lophotrochozoa</taxon>
        <taxon>Mollusca</taxon>
        <taxon>Bivalvia</taxon>
        <taxon>Autobranchia</taxon>
        <taxon>Heteroconchia</taxon>
        <taxon>Euheterodonta</taxon>
        <taxon>Imparidentia</taxon>
        <taxon>Neoheterodontei</taxon>
        <taxon>Myida</taxon>
        <taxon>Dreissenoidea</taxon>
        <taxon>Dreissenidae</taxon>
        <taxon>Dreissena</taxon>
    </lineage>
</organism>
<proteinExistence type="predicted"/>
<comment type="caution">
    <text evidence="1">The sequence shown here is derived from an EMBL/GenBank/DDBJ whole genome shotgun (WGS) entry which is preliminary data.</text>
</comment>
<dbReference type="EMBL" id="JAIWYP010000015">
    <property type="protein sequence ID" value="KAH3700353.1"/>
    <property type="molecule type" value="Genomic_DNA"/>
</dbReference>
<keyword evidence="2" id="KW-1185">Reference proteome</keyword>
<dbReference type="Proteomes" id="UP000828390">
    <property type="component" value="Unassembled WGS sequence"/>
</dbReference>
<protein>
    <submittedName>
        <fullName evidence="1">Uncharacterized protein</fullName>
    </submittedName>
</protein>
<evidence type="ECO:0000313" key="1">
    <source>
        <dbReference type="EMBL" id="KAH3700353.1"/>
    </source>
</evidence>
<reference evidence="1" key="1">
    <citation type="journal article" date="2019" name="bioRxiv">
        <title>The Genome of the Zebra Mussel, Dreissena polymorpha: A Resource for Invasive Species Research.</title>
        <authorList>
            <person name="McCartney M.A."/>
            <person name="Auch B."/>
            <person name="Kono T."/>
            <person name="Mallez S."/>
            <person name="Zhang Y."/>
            <person name="Obille A."/>
            <person name="Becker A."/>
            <person name="Abrahante J.E."/>
            <person name="Garbe J."/>
            <person name="Badalamenti J.P."/>
            <person name="Herman A."/>
            <person name="Mangelson H."/>
            <person name="Liachko I."/>
            <person name="Sullivan S."/>
            <person name="Sone E.D."/>
            <person name="Koren S."/>
            <person name="Silverstein K.A.T."/>
            <person name="Beckman K.B."/>
            <person name="Gohl D.M."/>
        </authorList>
    </citation>
    <scope>NUCLEOTIDE SEQUENCE</scope>
    <source>
        <strain evidence="1">Duluth1</strain>
        <tissue evidence="1">Whole animal</tissue>
    </source>
</reference>
<gene>
    <name evidence="1" type="ORF">DPMN_075329</name>
</gene>